<gene>
    <name evidence="7" type="ORF">GCM10009817_22970</name>
</gene>
<dbReference type="PANTHER" id="PTHR43872">
    <property type="entry name" value="MONOOXYGENASE, PUTATIVE (AFU_ORTHOLOGUE AFUA_8G02570)-RELATED"/>
    <property type="match status" value="1"/>
</dbReference>
<keyword evidence="6" id="KW-0503">Monooxygenase</keyword>
<evidence type="ECO:0000256" key="4">
    <source>
        <dbReference type="ARBA" id="ARBA00022827"/>
    </source>
</evidence>
<dbReference type="Gene3D" id="3.50.50.60">
    <property type="entry name" value="FAD/NAD(P)-binding domain"/>
    <property type="match status" value="3"/>
</dbReference>
<evidence type="ECO:0000256" key="2">
    <source>
        <dbReference type="ARBA" id="ARBA00010139"/>
    </source>
</evidence>
<name>A0ABN2S6G8_9MICO</name>
<keyword evidence="5" id="KW-0560">Oxidoreductase</keyword>
<organism evidence="7 8">
    <name type="scientific">Terrabacter lapilli</name>
    <dbReference type="NCBI Taxonomy" id="436231"/>
    <lineage>
        <taxon>Bacteria</taxon>
        <taxon>Bacillati</taxon>
        <taxon>Actinomycetota</taxon>
        <taxon>Actinomycetes</taxon>
        <taxon>Micrococcales</taxon>
        <taxon>Intrasporangiaceae</taxon>
        <taxon>Terrabacter</taxon>
    </lineage>
</organism>
<dbReference type="Proteomes" id="UP001500013">
    <property type="component" value="Unassembled WGS sequence"/>
</dbReference>
<comment type="caution">
    <text evidence="7">The sequence shown here is derived from an EMBL/GenBank/DDBJ whole genome shotgun (WGS) entry which is preliminary data.</text>
</comment>
<evidence type="ECO:0000313" key="8">
    <source>
        <dbReference type="Proteomes" id="UP001500013"/>
    </source>
</evidence>
<dbReference type="InterPro" id="IPR020946">
    <property type="entry name" value="Flavin_mOase-like"/>
</dbReference>
<keyword evidence="3" id="KW-0285">Flavoprotein</keyword>
<dbReference type="Pfam" id="PF00743">
    <property type="entry name" value="FMO-like"/>
    <property type="match status" value="1"/>
</dbReference>
<evidence type="ECO:0000256" key="5">
    <source>
        <dbReference type="ARBA" id="ARBA00023002"/>
    </source>
</evidence>
<evidence type="ECO:0000256" key="1">
    <source>
        <dbReference type="ARBA" id="ARBA00001974"/>
    </source>
</evidence>
<dbReference type="InterPro" id="IPR036188">
    <property type="entry name" value="FAD/NAD-bd_sf"/>
</dbReference>
<accession>A0ABN2S6G8</accession>
<evidence type="ECO:0000313" key="7">
    <source>
        <dbReference type="EMBL" id="GAA1981291.1"/>
    </source>
</evidence>
<dbReference type="RefSeq" id="WP_344062189.1">
    <property type="nucleotide sequence ID" value="NZ_BAAAPU010000007.1"/>
</dbReference>
<keyword evidence="4" id="KW-0274">FAD</keyword>
<evidence type="ECO:0000256" key="3">
    <source>
        <dbReference type="ARBA" id="ARBA00022630"/>
    </source>
</evidence>
<reference evidence="7 8" key="1">
    <citation type="journal article" date="2019" name="Int. J. Syst. Evol. Microbiol.">
        <title>The Global Catalogue of Microorganisms (GCM) 10K type strain sequencing project: providing services to taxonomists for standard genome sequencing and annotation.</title>
        <authorList>
            <consortium name="The Broad Institute Genomics Platform"/>
            <consortium name="The Broad Institute Genome Sequencing Center for Infectious Disease"/>
            <person name="Wu L."/>
            <person name="Ma J."/>
        </authorList>
    </citation>
    <scope>NUCLEOTIDE SEQUENCE [LARGE SCALE GENOMIC DNA]</scope>
    <source>
        <strain evidence="7 8">JCM 15628</strain>
    </source>
</reference>
<dbReference type="EMBL" id="BAAAPU010000007">
    <property type="protein sequence ID" value="GAA1981291.1"/>
    <property type="molecule type" value="Genomic_DNA"/>
</dbReference>
<dbReference type="InterPro" id="IPR051820">
    <property type="entry name" value="FAD-binding_MO"/>
</dbReference>
<evidence type="ECO:0000256" key="6">
    <source>
        <dbReference type="ARBA" id="ARBA00023033"/>
    </source>
</evidence>
<proteinExistence type="inferred from homology"/>
<protein>
    <submittedName>
        <fullName evidence="7">NAD(P)/FAD-dependent oxidoreductase</fullName>
    </submittedName>
</protein>
<keyword evidence="8" id="KW-1185">Reference proteome</keyword>
<comment type="similarity">
    <text evidence="2">Belongs to the FAD-binding monooxygenase family.</text>
</comment>
<sequence length="485" mass="53267">MSDLEHLDVLVVGAGLSGVGAGYRLSTMSPTRTWAVLEARDSIGGTWDLFRYPGVRSDSDMMTLGFPFEPWTDPDAIADGPKILDYLRATADKYGITERIRFGHKVVAADWSSEEARWTVTVERGGAGEERQEQLTCSFLYLCSGYYDYERPHDPQLPGVGGFEGQVVHPQFWPEDLDVTGRKVVVIGSGATAVTLVPALAERGADVTMLQRTPTWIASLPRQDRARDVLQKVLPGRIAGTAARYKNVLGTMGVYELSRRRPAVMRSLLAKGAAKSLGSTDLVADHFTPTYDPWDQRLCVVPDGDLFAAVRSGRAHVVTDTIETFVPHGIRLGSGRELDADVVVTATGLRIKLAGGIAIRVDREPRPTGELTVYRGLMFADVPNLAVCVGYVNASWTLRADLASRYVCRLLNHMEQHDWRVATPRAPGGMEGRPLLPLASGYVQRAAAELPQQGDGAPWLMRQNYLLDRRDMLRGDVTEAMAFAR</sequence>
<comment type="cofactor">
    <cofactor evidence="1">
        <name>FAD</name>
        <dbReference type="ChEBI" id="CHEBI:57692"/>
    </cofactor>
</comment>
<dbReference type="PRINTS" id="PR00411">
    <property type="entry name" value="PNDRDTASEI"/>
</dbReference>
<dbReference type="PANTHER" id="PTHR43872:SF1">
    <property type="entry name" value="MONOOXYGENASE, PUTATIVE (AFU_ORTHOLOGUE AFUA_8G02570)-RELATED"/>
    <property type="match status" value="1"/>
</dbReference>
<dbReference type="Pfam" id="PF13450">
    <property type="entry name" value="NAD_binding_8"/>
    <property type="match status" value="1"/>
</dbReference>
<dbReference type="SUPFAM" id="SSF51905">
    <property type="entry name" value="FAD/NAD(P)-binding domain"/>
    <property type="match status" value="1"/>
</dbReference>